<comment type="similarity">
    <text evidence="1">Belongs to the STXBP/unc-18/SEC1 family.</text>
</comment>
<dbReference type="InterPro" id="IPR036045">
    <property type="entry name" value="Sec1-like_sf"/>
</dbReference>
<keyword evidence="4" id="KW-1185">Reference proteome</keyword>
<dbReference type="InterPro" id="IPR027482">
    <property type="entry name" value="Sec1-like_dom2"/>
</dbReference>
<dbReference type="SUPFAM" id="SSF56815">
    <property type="entry name" value="Sec1/munc18-like (SM) proteins"/>
    <property type="match status" value="1"/>
</dbReference>
<sequence>MRQLTLDTTSIGEDQPQQKEPQQASFGGADATSGFAMFANKFASQMQQHGEGLLTGLKNLKNLLPMREDTLTTRIVSELMEQSESGANKLTQDYEYFDPRASMLAGESRSRHIPRVRGSFHQAIVFMVGGGNYVEQHTLSEWASSNRSRDTAGQPRSVIYGATDFVSPSAFCQELETLGNEK</sequence>
<dbReference type="Gene3D" id="3.40.50.1910">
    <property type="match status" value="1"/>
</dbReference>
<protein>
    <submittedName>
        <fullName evidence="3">Sec1 domain containing protein 1</fullName>
    </submittedName>
</protein>
<evidence type="ECO:0000313" key="4">
    <source>
        <dbReference type="Proteomes" id="UP000553632"/>
    </source>
</evidence>
<dbReference type="InterPro" id="IPR001619">
    <property type="entry name" value="Sec1-like"/>
</dbReference>
<reference evidence="3 4" key="1">
    <citation type="submission" date="2020-04" db="EMBL/GenBank/DDBJ databases">
        <title>Perkinsus olseni comparative genomics.</title>
        <authorList>
            <person name="Bogema D.R."/>
        </authorList>
    </citation>
    <scope>NUCLEOTIDE SEQUENCE [LARGE SCALE GENOMIC DNA]</scope>
    <source>
        <strain evidence="3 4">ATCC PRA-207</strain>
    </source>
</reference>
<dbReference type="Proteomes" id="UP000553632">
    <property type="component" value="Unassembled WGS sequence"/>
</dbReference>
<name>A0A7J6UFD9_PEROL</name>
<evidence type="ECO:0000256" key="2">
    <source>
        <dbReference type="SAM" id="MobiDB-lite"/>
    </source>
</evidence>
<comment type="caution">
    <text evidence="3">The sequence shown here is derived from an EMBL/GenBank/DDBJ whole genome shotgun (WGS) entry which is preliminary data.</text>
</comment>
<feature type="compositionally biased region" description="Polar residues" evidence="2">
    <location>
        <begin position="1"/>
        <end position="12"/>
    </location>
</feature>
<gene>
    <name evidence="3" type="primary">SCFD1_5</name>
    <name evidence="3" type="ORF">FOZ63_011827</name>
</gene>
<proteinExistence type="inferred from homology"/>
<accession>A0A7J6UFD9</accession>
<feature type="region of interest" description="Disordered" evidence="2">
    <location>
        <begin position="1"/>
        <end position="30"/>
    </location>
</feature>
<dbReference type="GO" id="GO:0016192">
    <property type="term" value="P:vesicle-mediated transport"/>
    <property type="evidence" value="ECO:0007669"/>
    <property type="project" value="InterPro"/>
</dbReference>
<evidence type="ECO:0000256" key="1">
    <source>
        <dbReference type="ARBA" id="ARBA00009884"/>
    </source>
</evidence>
<evidence type="ECO:0000313" key="3">
    <source>
        <dbReference type="EMBL" id="KAF4755843.1"/>
    </source>
</evidence>
<dbReference type="Pfam" id="PF00995">
    <property type="entry name" value="Sec1"/>
    <property type="match status" value="1"/>
</dbReference>
<dbReference type="AlphaFoldDB" id="A0A7J6UFD9"/>
<organism evidence="3 4">
    <name type="scientific">Perkinsus olseni</name>
    <name type="common">Perkinsus atlanticus</name>
    <dbReference type="NCBI Taxonomy" id="32597"/>
    <lineage>
        <taxon>Eukaryota</taxon>
        <taxon>Sar</taxon>
        <taxon>Alveolata</taxon>
        <taxon>Perkinsozoa</taxon>
        <taxon>Perkinsea</taxon>
        <taxon>Perkinsida</taxon>
        <taxon>Perkinsidae</taxon>
        <taxon>Perkinsus</taxon>
    </lineage>
</organism>
<dbReference type="EMBL" id="JABANO010004034">
    <property type="protein sequence ID" value="KAF4755843.1"/>
    <property type="molecule type" value="Genomic_DNA"/>
</dbReference>